<keyword evidence="1" id="KW-0675">Receptor</keyword>
<evidence type="ECO:0000313" key="2">
    <source>
        <dbReference type="Proteomes" id="UP000527143"/>
    </source>
</evidence>
<organism evidence="1 2">
    <name type="scientific">Sphingomonas xinjiangensis</name>
    <dbReference type="NCBI Taxonomy" id="643568"/>
    <lineage>
        <taxon>Bacteria</taxon>
        <taxon>Pseudomonadati</taxon>
        <taxon>Pseudomonadota</taxon>
        <taxon>Alphaproteobacteria</taxon>
        <taxon>Sphingomonadales</taxon>
        <taxon>Sphingomonadaceae</taxon>
        <taxon>Sphingomonas</taxon>
    </lineage>
</organism>
<gene>
    <name evidence="1" type="ORF">FHT02_002125</name>
</gene>
<name>A0A840YF02_9SPHN</name>
<comment type="caution">
    <text evidence="1">The sequence shown here is derived from an EMBL/GenBank/DDBJ whole genome shotgun (WGS) entry which is preliminary data.</text>
</comment>
<accession>A0A840YF02</accession>
<dbReference type="RefSeq" id="WP_184087545.1">
    <property type="nucleotide sequence ID" value="NZ_JACIJF010000005.1"/>
</dbReference>
<dbReference type="EMBL" id="JACIJF010000005">
    <property type="protein sequence ID" value="MBB5710885.1"/>
    <property type="molecule type" value="Genomic_DNA"/>
</dbReference>
<keyword evidence="2" id="KW-1185">Reference proteome</keyword>
<proteinExistence type="predicted"/>
<evidence type="ECO:0000313" key="1">
    <source>
        <dbReference type="EMBL" id="MBB5710885.1"/>
    </source>
</evidence>
<reference evidence="1 2" key="1">
    <citation type="submission" date="2020-08" db="EMBL/GenBank/DDBJ databases">
        <title>Genomic Encyclopedia of Type Strains, Phase IV (KMG-IV): sequencing the most valuable type-strain genomes for metagenomic binning, comparative biology and taxonomic classification.</title>
        <authorList>
            <person name="Goeker M."/>
        </authorList>
    </citation>
    <scope>NUCLEOTIDE SEQUENCE [LARGE SCALE GENOMIC DNA]</scope>
    <source>
        <strain evidence="1 2">DSM 26736</strain>
    </source>
</reference>
<dbReference type="AlphaFoldDB" id="A0A840YF02"/>
<sequence length="51" mass="5310">MQVTSPALSAANVRMQGLKGRYTQILADGLPIYGGQTPSIGLLQIPPTDLG</sequence>
<protein>
    <submittedName>
        <fullName evidence="1">Outer membrane receptor for ferrienterochelin and colicin</fullName>
    </submittedName>
</protein>
<dbReference type="Proteomes" id="UP000527143">
    <property type="component" value="Unassembled WGS sequence"/>
</dbReference>